<gene>
    <name evidence="7" type="ORF">EDD41_3296</name>
</gene>
<feature type="domain" description="DUF1707" evidence="6">
    <location>
        <begin position="39"/>
        <end position="88"/>
    </location>
</feature>
<keyword evidence="2 5" id="KW-0812">Transmembrane</keyword>
<evidence type="ECO:0000256" key="5">
    <source>
        <dbReference type="SAM" id="Phobius"/>
    </source>
</evidence>
<comment type="caution">
    <text evidence="7">The sequence shown here is derived from an EMBL/GenBank/DDBJ whole genome shotgun (WGS) entry which is preliminary data.</text>
</comment>
<evidence type="ECO:0000259" key="6">
    <source>
        <dbReference type="Pfam" id="PF08044"/>
    </source>
</evidence>
<dbReference type="EMBL" id="RKHG01000001">
    <property type="protein sequence ID" value="ROR56003.1"/>
    <property type="molecule type" value="Genomic_DNA"/>
</dbReference>
<feature type="transmembrane region" description="Helical" evidence="5">
    <location>
        <begin position="151"/>
        <end position="172"/>
    </location>
</feature>
<proteinExistence type="predicted"/>
<comment type="subcellular location">
    <subcellularLocation>
        <location evidence="1">Membrane</location>
        <topology evidence="1">Multi-pass membrane protein</topology>
    </subcellularLocation>
</comment>
<evidence type="ECO:0000256" key="4">
    <source>
        <dbReference type="ARBA" id="ARBA00023136"/>
    </source>
</evidence>
<sequence length="228" mass="24755">MVWGRWASKNRCMSTVTTPARKLSTMPSPFEHPSLGLPVTDEQKDRAVDYLQQAYAEGRLTIYEFEDRVQTVLEASTRREMNRAFTGLATIPMGASLLPRRRPAGVPGPMGRAGATIAHVSGLGSFFVGPAVCYALAPHESYARREAAKAFNFQLVALLLMAITGVLTEGFLGGTLSGILGVTWLVLTVAGIAHAASGDDWRNPVTRVIPLRPLDEGRPGRRPRELGR</sequence>
<evidence type="ECO:0000256" key="1">
    <source>
        <dbReference type="ARBA" id="ARBA00004141"/>
    </source>
</evidence>
<evidence type="ECO:0000313" key="8">
    <source>
        <dbReference type="Proteomes" id="UP000275749"/>
    </source>
</evidence>
<keyword evidence="3 5" id="KW-1133">Transmembrane helix</keyword>
<evidence type="ECO:0000256" key="3">
    <source>
        <dbReference type="ARBA" id="ARBA00022989"/>
    </source>
</evidence>
<protein>
    <submittedName>
        <fullName evidence="7">Putative Tic20 family protein</fullName>
    </submittedName>
</protein>
<dbReference type="InterPro" id="IPR012551">
    <property type="entry name" value="DUF1707_SHOCT-like"/>
</dbReference>
<feature type="transmembrane region" description="Helical" evidence="5">
    <location>
        <begin position="178"/>
        <end position="197"/>
    </location>
</feature>
<dbReference type="AlphaFoldDB" id="A0A3N1ZYS8"/>
<evidence type="ECO:0000313" key="7">
    <source>
        <dbReference type="EMBL" id="ROR56003.1"/>
    </source>
</evidence>
<dbReference type="Proteomes" id="UP000275749">
    <property type="component" value="Unassembled WGS sequence"/>
</dbReference>
<dbReference type="Pfam" id="PF08044">
    <property type="entry name" value="DUF1707"/>
    <property type="match status" value="1"/>
</dbReference>
<keyword evidence="4 5" id="KW-0472">Membrane</keyword>
<evidence type="ECO:0000256" key="2">
    <source>
        <dbReference type="ARBA" id="ARBA00022692"/>
    </source>
</evidence>
<name>A0A3N1ZYS8_9ACTN</name>
<reference evidence="7 8" key="1">
    <citation type="submission" date="2018-11" db="EMBL/GenBank/DDBJ databases">
        <title>Sequencing the genomes of 1000 actinobacteria strains.</title>
        <authorList>
            <person name="Klenk H.-P."/>
        </authorList>
    </citation>
    <scope>NUCLEOTIDE SEQUENCE [LARGE SCALE GENOMIC DNA]</scope>
    <source>
        <strain evidence="7 8">DSM 10546</strain>
    </source>
</reference>
<organism evidence="7 8">
    <name type="scientific">Luteococcus japonicus</name>
    <dbReference type="NCBI Taxonomy" id="33984"/>
    <lineage>
        <taxon>Bacteria</taxon>
        <taxon>Bacillati</taxon>
        <taxon>Actinomycetota</taxon>
        <taxon>Actinomycetes</taxon>
        <taxon>Propionibacteriales</taxon>
        <taxon>Propionibacteriaceae</taxon>
        <taxon>Luteococcus</taxon>
    </lineage>
</organism>
<dbReference type="InterPro" id="IPR019109">
    <property type="entry name" value="MamF_MmsF"/>
</dbReference>
<accession>A0A3N1ZYS8</accession>
<dbReference type="Pfam" id="PF09685">
    <property type="entry name" value="MamF_MmsF"/>
    <property type="match status" value="1"/>
</dbReference>